<dbReference type="NCBIfam" id="NF004679">
    <property type="entry name" value="PRK06019.1-5"/>
    <property type="match status" value="1"/>
</dbReference>
<gene>
    <name evidence="4 5" type="primary">purK</name>
    <name evidence="7" type="ORF">ACFPTN_04625</name>
</gene>
<dbReference type="SUPFAM" id="SSF52440">
    <property type="entry name" value="PreATP-grasp domain"/>
    <property type="match status" value="1"/>
</dbReference>
<dbReference type="PANTHER" id="PTHR11609">
    <property type="entry name" value="PURINE BIOSYNTHESIS PROTEIN 6/7, PUR6/7"/>
    <property type="match status" value="1"/>
</dbReference>
<keyword evidence="1 4" id="KW-0547">Nucleotide-binding</keyword>
<feature type="binding site" evidence="4">
    <location>
        <begin position="148"/>
        <end position="154"/>
    </location>
    <ligand>
        <name>ATP</name>
        <dbReference type="ChEBI" id="CHEBI:30616"/>
    </ligand>
</feature>
<comment type="function">
    <text evidence="4">Catalyzes the ATP-dependent conversion of 5-aminoimidazole ribonucleotide (AIR) and HCO(3)(-) to N5-carboxyaminoimidazole ribonucleotide (N5-CAIR).</text>
</comment>
<dbReference type="RefSeq" id="WP_096448458.1">
    <property type="nucleotide sequence ID" value="NZ_JBHSOG010000014.1"/>
</dbReference>
<dbReference type="InterPro" id="IPR013815">
    <property type="entry name" value="ATP_grasp_subdomain_1"/>
</dbReference>
<keyword evidence="8" id="KW-1185">Reference proteome</keyword>
<dbReference type="GO" id="GO:0034028">
    <property type="term" value="F:5-(carboxyamino)imidazole ribonucleotide synthase activity"/>
    <property type="evidence" value="ECO:0007669"/>
    <property type="project" value="UniProtKB-EC"/>
</dbReference>
<dbReference type="PANTHER" id="PTHR11609:SF5">
    <property type="entry name" value="PHOSPHORIBOSYLAMINOIMIDAZOLE CARBOXYLASE"/>
    <property type="match status" value="1"/>
</dbReference>
<dbReference type="InterPro" id="IPR003135">
    <property type="entry name" value="ATP-grasp_carboxylate-amine"/>
</dbReference>
<evidence type="ECO:0000259" key="6">
    <source>
        <dbReference type="PROSITE" id="PS50975"/>
    </source>
</evidence>
<dbReference type="InterPro" id="IPR011761">
    <property type="entry name" value="ATP-grasp"/>
</dbReference>
<feature type="domain" description="ATP-grasp" evidence="6">
    <location>
        <begin position="108"/>
        <end position="292"/>
    </location>
</feature>
<dbReference type="Gene3D" id="3.30.470.20">
    <property type="entry name" value="ATP-grasp fold, B domain"/>
    <property type="match status" value="1"/>
</dbReference>
<evidence type="ECO:0000256" key="4">
    <source>
        <dbReference type="HAMAP-Rule" id="MF_01928"/>
    </source>
</evidence>
<comment type="caution">
    <text evidence="7">The sequence shown here is derived from an EMBL/GenBank/DDBJ whole genome shotgun (WGS) entry which is preliminary data.</text>
</comment>
<dbReference type="Gene3D" id="3.30.1490.20">
    <property type="entry name" value="ATP-grasp fold, A domain"/>
    <property type="match status" value="1"/>
</dbReference>
<dbReference type="InterPro" id="IPR005875">
    <property type="entry name" value="PurK"/>
</dbReference>
<evidence type="ECO:0000256" key="1">
    <source>
        <dbReference type="ARBA" id="ARBA00022741"/>
    </source>
</evidence>
<comment type="similarity">
    <text evidence="4 5">Belongs to the PurK/PurT family.</text>
</comment>
<dbReference type="HAMAP" id="MF_01928">
    <property type="entry name" value="PurK"/>
    <property type="match status" value="1"/>
</dbReference>
<reference evidence="8" key="1">
    <citation type="journal article" date="2019" name="Int. J. Syst. Evol. Microbiol.">
        <title>The Global Catalogue of Microorganisms (GCM) 10K type strain sequencing project: providing services to taxonomists for standard genome sequencing and annotation.</title>
        <authorList>
            <consortium name="The Broad Institute Genomics Platform"/>
            <consortium name="The Broad Institute Genome Sequencing Center for Infectious Disease"/>
            <person name="Wu L."/>
            <person name="Ma J."/>
        </authorList>
    </citation>
    <scope>NUCLEOTIDE SEQUENCE [LARGE SCALE GENOMIC DNA]</scope>
    <source>
        <strain evidence="8">SHR3</strain>
    </source>
</reference>
<dbReference type="InterPro" id="IPR054350">
    <property type="entry name" value="PurT/PurK_preATP-grasp"/>
</dbReference>
<comment type="catalytic activity">
    <reaction evidence="4 5">
        <text>5-amino-1-(5-phospho-beta-D-ribosyl)imidazole + hydrogencarbonate + ATP = 5-carboxyamino-1-(5-phospho-D-ribosyl)imidazole + ADP + phosphate + 2 H(+)</text>
        <dbReference type="Rhea" id="RHEA:19317"/>
        <dbReference type="ChEBI" id="CHEBI:15378"/>
        <dbReference type="ChEBI" id="CHEBI:17544"/>
        <dbReference type="ChEBI" id="CHEBI:30616"/>
        <dbReference type="ChEBI" id="CHEBI:43474"/>
        <dbReference type="ChEBI" id="CHEBI:58730"/>
        <dbReference type="ChEBI" id="CHEBI:137981"/>
        <dbReference type="ChEBI" id="CHEBI:456216"/>
        <dbReference type="EC" id="6.3.4.18"/>
    </reaction>
</comment>
<dbReference type="InterPro" id="IPR040686">
    <property type="entry name" value="PurK_C"/>
</dbReference>
<feature type="binding site" evidence="4">
    <location>
        <position position="209"/>
    </location>
    <ligand>
        <name>ATP</name>
        <dbReference type="ChEBI" id="CHEBI:30616"/>
    </ligand>
</feature>
<dbReference type="Pfam" id="PF17769">
    <property type="entry name" value="PurK_C"/>
    <property type="match status" value="1"/>
</dbReference>
<comment type="subunit">
    <text evidence="4 5">Homodimer.</text>
</comment>
<evidence type="ECO:0000256" key="2">
    <source>
        <dbReference type="ARBA" id="ARBA00022755"/>
    </source>
</evidence>
<sequence>MILPPAALGMLGGGQLGRFFVSAAHEMGYRVWVLDPDPHSPAGLIADRHLVAAYDDYAALDTMGAGCAAVTTEFENVPAGTLDYLAKFMPVHPAASAVAVCQDRIAEKTFLADNGLPHGPCAMIRSEDDVRNANAGLFPAVLKVARFGYDGKGQARVADRDAAVAAFQHFKGEPCVLEKLLTLDYEVSVVLARGDAGEVRCFPTGENRHRNGILDITLAPARASACLRGDAQQVAERIAEKLGYVGTLGVEFFVCRGELFVNEMAPRPHNSGHHTIDACDASQYEQQVRALCGLPLAVPRQHSAAVMVNLLGELWYEDGKGHGAYREPDWSALHAVPGLRLHLYGKHHARPGRKMGHFTVTGDDADAVLRRALQARAAIGIRDE</sequence>
<dbReference type="Gene3D" id="3.40.50.20">
    <property type="match status" value="1"/>
</dbReference>
<feature type="binding site" evidence="4">
    <location>
        <begin position="262"/>
        <end position="263"/>
    </location>
    <ligand>
        <name>ATP</name>
        <dbReference type="ChEBI" id="CHEBI:30616"/>
    </ligand>
</feature>
<feature type="binding site" evidence="4">
    <location>
        <position position="143"/>
    </location>
    <ligand>
        <name>ATP</name>
        <dbReference type="ChEBI" id="CHEBI:30616"/>
    </ligand>
</feature>
<dbReference type="Pfam" id="PF02222">
    <property type="entry name" value="ATP-grasp"/>
    <property type="match status" value="1"/>
</dbReference>
<keyword evidence="4 5" id="KW-0436">Ligase</keyword>
<dbReference type="EMBL" id="JBHSOG010000014">
    <property type="protein sequence ID" value="MFC5768648.1"/>
    <property type="molecule type" value="Genomic_DNA"/>
</dbReference>
<dbReference type="PROSITE" id="PS50975">
    <property type="entry name" value="ATP_GRASP"/>
    <property type="match status" value="1"/>
</dbReference>
<feature type="binding site" evidence="4">
    <location>
        <begin position="178"/>
        <end position="181"/>
    </location>
    <ligand>
        <name>ATP</name>
        <dbReference type="ChEBI" id="CHEBI:30616"/>
    </ligand>
</feature>
<keyword evidence="2 4" id="KW-0658">Purine biosynthesis</keyword>
<dbReference type="NCBIfam" id="TIGR01161">
    <property type="entry name" value="purK"/>
    <property type="match status" value="1"/>
</dbReference>
<accession>A0ABW1ANF3</accession>
<dbReference type="InterPro" id="IPR011054">
    <property type="entry name" value="Rudment_hybrid_motif"/>
</dbReference>
<dbReference type="EC" id="6.3.4.18" evidence="4 5"/>
<dbReference type="NCBIfam" id="NF004676">
    <property type="entry name" value="PRK06019.1-2"/>
    <property type="match status" value="1"/>
</dbReference>
<protein>
    <recommendedName>
        <fullName evidence="4 5">N5-carboxyaminoimidazole ribonucleotide synthase</fullName>
        <shortName evidence="4 5">N5-CAIR synthase</shortName>
        <ecNumber evidence="4 5">6.3.4.18</ecNumber>
    </recommendedName>
    <alternativeName>
        <fullName evidence="4 5">5-(carboxyamino)imidazole ribonucleotide synthetase</fullName>
    </alternativeName>
</protein>
<evidence type="ECO:0000313" key="7">
    <source>
        <dbReference type="EMBL" id="MFC5768648.1"/>
    </source>
</evidence>
<evidence type="ECO:0000256" key="5">
    <source>
        <dbReference type="RuleBase" id="RU361200"/>
    </source>
</evidence>
<dbReference type="NCBIfam" id="NF004677">
    <property type="entry name" value="PRK06019.1-3"/>
    <property type="match status" value="1"/>
</dbReference>
<keyword evidence="3 4" id="KW-0067">ATP-binding</keyword>
<dbReference type="SUPFAM" id="SSF56059">
    <property type="entry name" value="Glutathione synthetase ATP-binding domain-like"/>
    <property type="match status" value="1"/>
</dbReference>
<feature type="binding site" evidence="4">
    <location>
        <position position="104"/>
    </location>
    <ligand>
        <name>ATP</name>
        <dbReference type="ChEBI" id="CHEBI:30616"/>
    </ligand>
</feature>
<dbReference type="Proteomes" id="UP001595974">
    <property type="component" value="Unassembled WGS sequence"/>
</dbReference>
<comment type="function">
    <text evidence="5">Catalyzes the ATP-dependent conversion of 5-aminoimidazole ribonucleotide (AIR) and HCO(3)- to N5-carboxyaminoimidazole ribonucleotide (N5-CAIR).</text>
</comment>
<dbReference type="SUPFAM" id="SSF51246">
    <property type="entry name" value="Rudiment single hybrid motif"/>
    <property type="match status" value="1"/>
</dbReference>
<evidence type="ECO:0000313" key="8">
    <source>
        <dbReference type="Proteomes" id="UP001595974"/>
    </source>
</evidence>
<comment type="pathway">
    <text evidence="4 5">Purine metabolism; IMP biosynthesis via de novo pathway; 5-amino-1-(5-phospho-D-ribosyl)imidazole-4-carboxylate from 5-amino-1-(5-phospho-D-ribosyl)imidazole (N5-CAIR route): step 1/2.</text>
</comment>
<dbReference type="InterPro" id="IPR016185">
    <property type="entry name" value="PreATP-grasp_dom_sf"/>
</dbReference>
<proteinExistence type="inferred from homology"/>
<organism evidence="7 8">
    <name type="scientific">Thauera sinica</name>
    <dbReference type="NCBI Taxonomy" id="2665146"/>
    <lineage>
        <taxon>Bacteria</taxon>
        <taxon>Pseudomonadati</taxon>
        <taxon>Pseudomonadota</taxon>
        <taxon>Betaproteobacteria</taxon>
        <taxon>Rhodocyclales</taxon>
        <taxon>Zoogloeaceae</taxon>
        <taxon>Thauera</taxon>
    </lineage>
</organism>
<evidence type="ECO:0000256" key="3">
    <source>
        <dbReference type="ARBA" id="ARBA00022840"/>
    </source>
</evidence>
<name>A0ABW1ANF3_9RHOO</name>
<dbReference type="Pfam" id="PF22660">
    <property type="entry name" value="RS_preATP-grasp-like"/>
    <property type="match status" value="1"/>
</dbReference>
<feature type="binding site" evidence="4">
    <location>
        <position position="186"/>
    </location>
    <ligand>
        <name>ATP</name>
        <dbReference type="ChEBI" id="CHEBI:30616"/>
    </ligand>
</feature>